<protein>
    <submittedName>
        <fullName evidence="1">Uncharacterized protein</fullName>
    </submittedName>
</protein>
<gene>
    <name evidence="1" type="ORF">RDI58_010102</name>
</gene>
<proteinExistence type="predicted"/>
<comment type="caution">
    <text evidence="1">The sequence shown here is derived from an EMBL/GenBank/DDBJ whole genome shotgun (WGS) entry which is preliminary data.</text>
</comment>
<evidence type="ECO:0000313" key="2">
    <source>
        <dbReference type="Proteomes" id="UP001371456"/>
    </source>
</evidence>
<reference evidence="1 2" key="1">
    <citation type="submission" date="2024-02" db="EMBL/GenBank/DDBJ databases">
        <title>de novo genome assembly of Solanum bulbocastanum strain 11H21.</title>
        <authorList>
            <person name="Hosaka A.J."/>
        </authorList>
    </citation>
    <scope>NUCLEOTIDE SEQUENCE [LARGE SCALE GENOMIC DNA]</scope>
    <source>
        <tissue evidence="1">Young leaves</tissue>
    </source>
</reference>
<dbReference type="EMBL" id="JBANQN010000004">
    <property type="protein sequence ID" value="KAK6791021.1"/>
    <property type="molecule type" value="Genomic_DNA"/>
</dbReference>
<dbReference type="AlphaFoldDB" id="A0AAN8YGF1"/>
<sequence length="38" mass="4739">MFPIQMVRDVLNYPIEFTFFDNMNNFKMVMSRTQMQWS</sequence>
<keyword evidence="2" id="KW-1185">Reference proteome</keyword>
<organism evidence="1 2">
    <name type="scientific">Solanum bulbocastanum</name>
    <name type="common">Wild potato</name>
    <dbReference type="NCBI Taxonomy" id="147425"/>
    <lineage>
        <taxon>Eukaryota</taxon>
        <taxon>Viridiplantae</taxon>
        <taxon>Streptophyta</taxon>
        <taxon>Embryophyta</taxon>
        <taxon>Tracheophyta</taxon>
        <taxon>Spermatophyta</taxon>
        <taxon>Magnoliopsida</taxon>
        <taxon>eudicotyledons</taxon>
        <taxon>Gunneridae</taxon>
        <taxon>Pentapetalae</taxon>
        <taxon>asterids</taxon>
        <taxon>lamiids</taxon>
        <taxon>Solanales</taxon>
        <taxon>Solanaceae</taxon>
        <taxon>Solanoideae</taxon>
        <taxon>Solaneae</taxon>
        <taxon>Solanum</taxon>
    </lineage>
</organism>
<dbReference type="Proteomes" id="UP001371456">
    <property type="component" value="Unassembled WGS sequence"/>
</dbReference>
<accession>A0AAN8YGF1</accession>
<evidence type="ECO:0000313" key="1">
    <source>
        <dbReference type="EMBL" id="KAK6791021.1"/>
    </source>
</evidence>
<name>A0AAN8YGF1_SOLBU</name>